<evidence type="ECO:0000256" key="1">
    <source>
        <dbReference type="SAM" id="MobiDB-lite"/>
    </source>
</evidence>
<dbReference type="EMBL" id="SPQQ01000007">
    <property type="protein sequence ID" value="TGE36511.1"/>
    <property type="molecule type" value="Genomic_DNA"/>
</dbReference>
<evidence type="ECO:0000313" key="2">
    <source>
        <dbReference type="EMBL" id="TGE36511.1"/>
    </source>
</evidence>
<accession>A0A4Z0R0F2</accession>
<keyword evidence="3" id="KW-1185">Reference proteome</keyword>
<dbReference type="AlphaFoldDB" id="A0A4Z0R0F2"/>
<dbReference type="Proteomes" id="UP000298460">
    <property type="component" value="Unassembled WGS sequence"/>
</dbReference>
<sequence length="91" mass="10552">MIKTIHNRTQIPMEINENPEAQEVPSNEGKVLPVCYRCAQVPRNGLYDGFRIEGMFFCSDCQQELFMAEQGSPEYQEFLFLIKGLLFRDNS</sequence>
<protein>
    <submittedName>
        <fullName evidence="2">Inhibitor of sigma-G Gin</fullName>
    </submittedName>
</protein>
<proteinExistence type="predicted"/>
<feature type="region of interest" description="Disordered" evidence="1">
    <location>
        <begin position="1"/>
        <end position="26"/>
    </location>
</feature>
<name>A0A4Z0R0F2_9FIRM</name>
<reference evidence="2 3" key="1">
    <citation type="submission" date="2019-03" db="EMBL/GenBank/DDBJ databases">
        <title>Draft Genome Sequence of Desulfosporosinus fructosivorans Strain 63.6F, Isolated from Marine Sediment in the Baltic Sea.</title>
        <authorList>
            <person name="Hausmann B."/>
            <person name="Vandieken V."/>
            <person name="Pjevac P."/>
            <person name="Schreck K."/>
            <person name="Herbold C.W."/>
            <person name="Loy A."/>
        </authorList>
    </citation>
    <scope>NUCLEOTIDE SEQUENCE [LARGE SCALE GENOMIC DNA]</scope>
    <source>
        <strain evidence="2 3">63.6F</strain>
    </source>
</reference>
<evidence type="ECO:0000313" key="3">
    <source>
        <dbReference type="Proteomes" id="UP000298460"/>
    </source>
</evidence>
<dbReference type="RefSeq" id="WP_135549562.1">
    <property type="nucleotide sequence ID" value="NZ_SPQQ01000007.1"/>
</dbReference>
<organism evidence="2 3">
    <name type="scientific">Desulfosporosinus fructosivorans</name>
    <dbReference type="NCBI Taxonomy" id="2018669"/>
    <lineage>
        <taxon>Bacteria</taxon>
        <taxon>Bacillati</taxon>
        <taxon>Bacillota</taxon>
        <taxon>Clostridia</taxon>
        <taxon>Eubacteriales</taxon>
        <taxon>Desulfitobacteriaceae</taxon>
        <taxon>Desulfosporosinus</taxon>
    </lineage>
</organism>
<gene>
    <name evidence="2" type="ORF">E4K67_18825</name>
</gene>
<dbReference type="OrthoDB" id="2083794at2"/>
<comment type="caution">
    <text evidence="2">The sequence shown here is derived from an EMBL/GenBank/DDBJ whole genome shotgun (WGS) entry which is preliminary data.</text>
</comment>